<evidence type="ECO:0000259" key="2">
    <source>
        <dbReference type="Pfam" id="PF08327"/>
    </source>
</evidence>
<evidence type="ECO:0000313" key="5">
    <source>
        <dbReference type="Proteomes" id="UP001220962"/>
    </source>
</evidence>
<accession>A0AAX3N5C8</accession>
<organism evidence="3 5">
    <name type="scientific">Paenibacillus urinalis</name>
    <dbReference type="NCBI Taxonomy" id="521520"/>
    <lineage>
        <taxon>Bacteria</taxon>
        <taxon>Bacillati</taxon>
        <taxon>Bacillota</taxon>
        <taxon>Bacilli</taxon>
        <taxon>Bacillales</taxon>
        <taxon>Paenibacillaceae</taxon>
        <taxon>Paenibacillus</taxon>
    </lineage>
</organism>
<evidence type="ECO:0000256" key="1">
    <source>
        <dbReference type="ARBA" id="ARBA00006817"/>
    </source>
</evidence>
<sequence>MIAQIQRNESGYIAEFKRELNHPAYKVWAMLIDNKRLKEWFPELEVKELGNGGMILFDMQDGTYEEMPILDYVEGKVLEFVWGEDKVRFEIHADETGETSTLLLSEKITFLTDHTPKDLAGWHVCLDAIETLLNGRALTESKEEWDHWYPQYVEALKPLQ</sequence>
<dbReference type="Gene3D" id="3.30.530.20">
    <property type="match status" value="1"/>
</dbReference>
<name>A0AAX3N5C8_9BACL</name>
<dbReference type="RefSeq" id="WP_047911702.1">
    <property type="nucleotide sequence ID" value="NZ_CP118101.1"/>
</dbReference>
<dbReference type="AlphaFoldDB" id="A0AAX3N5C8"/>
<feature type="domain" description="Activator of Hsp90 ATPase homologue 1/2-like C-terminal" evidence="2">
    <location>
        <begin position="22"/>
        <end position="133"/>
    </location>
</feature>
<dbReference type="Proteomes" id="UP001221519">
    <property type="component" value="Chromosome"/>
</dbReference>
<dbReference type="SUPFAM" id="SSF55961">
    <property type="entry name" value="Bet v1-like"/>
    <property type="match status" value="1"/>
</dbReference>
<protein>
    <submittedName>
        <fullName evidence="3">SRPBCC domain-containing protein</fullName>
    </submittedName>
</protein>
<dbReference type="Proteomes" id="UP001220962">
    <property type="component" value="Chromosome"/>
</dbReference>
<dbReference type="EMBL" id="CP118108">
    <property type="protein sequence ID" value="WDI04640.1"/>
    <property type="molecule type" value="Genomic_DNA"/>
</dbReference>
<evidence type="ECO:0000313" key="6">
    <source>
        <dbReference type="Proteomes" id="UP001221519"/>
    </source>
</evidence>
<dbReference type="Pfam" id="PF08327">
    <property type="entry name" value="AHSA1"/>
    <property type="match status" value="1"/>
</dbReference>
<proteinExistence type="inferred from homology"/>
<evidence type="ECO:0000313" key="3">
    <source>
        <dbReference type="EMBL" id="WDH84956.1"/>
    </source>
</evidence>
<keyword evidence="6" id="KW-1185">Reference proteome</keyword>
<comment type="similarity">
    <text evidence="1">Belongs to the AHA1 family.</text>
</comment>
<dbReference type="InterPro" id="IPR013538">
    <property type="entry name" value="ASHA1/2-like_C"/>
</dbReference>
<reference evidence="3 6" key="1">
    <citation type="submission" date="2023-02" db="EMBL/GenBank/DDBJ databases">
        <title>Pathogen: clinical or host-associated sample.</title>
        <authorList>
            <person name="Hergert J."/>
            <person name="Casey R."/>
            <person name="Wagner J."/>
            <person name="Young E.L."/>
            <person name="Oakeson K.F."/>
        </authorList>
    </citation>
    <scope>NUCLEOTIDE SEQUENCE</scope>
    <source>
        <strain evidence="4 6">2022CK-00829</strain>
        <strain evidence="3">2022CK-00830</strain>
    </source>
</reference>
<dbReference type="EMBL" id="CP118101">
    <property type="protein sequence ID" value="WDH84956.1"/>
    <property type="molecule type" value="Genomic_DNA"/>
</dbReference>
<dbReference type="InterPro" id="IPR023393">
    <property type="entry name" value="START-like_dom_sf"/>
</dbReference>
<gene>
    <name evidence="3" type="ORF">PUW23_12390</name>
    <name evidence="4" type="ORF">PUW25_12070</name>
</gene>
<evidence type="ECO:0000313" key="4">
    <source>
        <dbReference type="EMBL" id="WDI04640.1"/>
    </source>
</evidence>